<dbReference type="GO" id="GO:0019843">
    <property type="term" value="F:rRNA binding"/>
    <property type="evidence" value="ECO:0007669"/>
    <property type="project" value="InterPro"/>
</dbReference>
<dbReference type="InterPro" id="IPR014717">
    <property type="entry name" value="Transl_elong_EF1B/ribsomal_bS6"/>
</dbReference>
<name>A0A6B2LYD1_9BACT</name>
<reference evidence="7 8" key="1">
    <citation type="submission" date="2020-02" db="EMBL/GenBank/DDBJ databases">
        <title>Albibacoteraceae fam. nov., the first described family within the subdivision 4 Verrucomicrobia.</title>
        <authorList>
            <person name="Xi F."/>
        </authorList>
    </citation>
    <scope>NUCLEOTIDE SEQUENCE [LARGE SCALE GENOMIC DNA]</scope>
    <source>
        <strain evidence="7 8">CK1056</strain>
    </source>
</reference>
<evidence type="ECO:0000256" key="3">
    <source>
        <dbReference type="ARBA" id="ARBA00023274"/>
    </source>
</evidence>
<evidence type="ECO:0000313" key="7">
    <source>
        <dbReference type="EMBL" id="NDV61373.1"/>
    </source>
</evidence>
<evidence type="ECO:0000313" key="8">
    <source>
        <dbReference type="Proteomes" id="UP000478417"/>
    </source>
</evidence>
<dbReference type="GO" id="GO:1990904">
    <property type="term" value="C:ribonucleoprotein complex"/>
    <property type="evidence" value="ECO:0007669"/>
    <property type="project" value="UniProtKB-KW"/>
</dbReference>
<comment type="function">
    <text evidence="4">Binds together with bS18 to 16S ribosomal RNA.</text>
</comment>
<dbReference type="Gene3D" id="3.30.70.60">
    <property type="match status" value="1"/>
</dbReference>
<dbReference type="SUPFAM" id="SSF54995">
    <property type="entry name" value="Ribosomal protein S6"/>
    <property type="match status" value="1"/>
</dbReference>
<dbReference type="Pfam" id="PF01250">
    <property type="entry name" value="Ribosomal_S6"/>
    <property type="match status" value="1"/>
</dbReference>
<evidence type="ECO:0000256" key="2">
    <source>
        <dbReference type="ARBA" id="ARBA00022980"/>
    </source>
</evidence>
<dbReference type="Proteomes" id="UP000478417">
    <property type="component" value="Unassembled WGS sequence"/>
</dbReference>
<protein>
    <recommendedName>
        <fullName evidence="5">Small ribosomal subunit protein bS6</fullName>
    </recommendedName>
    <alternativeName>
        <fullName evidence="6">30S ribosomal protein S6</fullName>
    </alternativeName>
</protein>
<evidence type="ECO:0000256" key="6">
    <source>
        <dbReference type="ARBA" id="ARBA00035520"/>
    </source>
</evidence>
<keyword evidence="3" id="KW-0687">Ribonucleoprotein</keyword>
<dbReference type="EMBL" id="JAAGNX010000001">
    <property type="protein sequence ID" value="NDV61373.1"/>
    <property type="molecule type" value="Genomic_DNA"/>
</dbReference>
<dbReference type="CDD" id="cd00473">
    <property type="entry name" value="bS6"/>
    <property type="match status" value="1"/>
</dbReference>
<dbReference type="GO" id="GO:0005840">
    <property type="term" value="C:ribosome"/>
    <property type="evidence" value="ECO:0007669"/>
    <property type="project" value="UniProtKB-KW"/>
</dbReference>
<dbReference type="InterPro" id="IPR035980">
    <property type="entry name" value="Ribosomal_bS6_sf"/>
</dbReference>
<comment type="similarity">
    <text evidence="1">Belongs to the bacterial ribosomal protein bS6 family.</text>
</comment>
<sequence>MSQISRKYKLTVILDTRGYDAPVESLQEKVTTMLTELGGEVSAMENLGRQEFIRVTEKDHTGDTYLLVEASGPPSFPGDLQERIRLDKQIKRILVQSA</sequence>
<gene>
    <name evidence="7" type="ORF">G0Q06_02795</name>
</gene>
<dbReference type="RefSeq" id="WP_163962247.1">
    <property type="nucleotide sequence ID" value="NZ_JAAGNX010000001.1"/>
</dbReference>
<dbReference type="InterPro" id="IPR000529">
    <property type="entry name" value="Ribosomal_bS6"/>
</dbReference>
<evidence type="ECO:0000256" key="1">
    <source>
        <dbReference type="ARBA" id="ARBA00009512"/>
    </source>
</evidence>
<keyword evidence="2 7" id="KW-0689">Ribosomal protein</keyword>
<dbReference type="InterPro" id="IPR020814">
    <property type="entry name" value="Ribosomal_S6_plastid/chlpt"/>
</dbReference>
<dbReference type="AlphaFoldDB" id="A0A6B2LYD1"/>
<accession>A0A6B2LYD1</accession>
<keyword evidence="8" id="KW-1185">Reference proteome</keyword>
<evidence type="ECO:0000256" key="4">
    <source>
        <dbReference type="ARBA" id="ARBA00035104"/>
    </source>
</evidence>
<proteinExistence type="inferred from homology"/>
<organism evidence="7 8">
    <name type="scientific">Oceanipulchritudo coccoides</name>
    <dbReference type="NCBI Taxonomy" id="2706888"/>
    <lineage>
        <taxon>Bacteria</taxon>
        <taxon>Pseudomonadati</taxon>
        <taxon>Verrucomicrobiota</taxon>
        <taxon>Opitutia</taxon>
        <taxon>Puniceicoccales</taxon>
        <taxon>Oceanipulchritudinaceae</taxon>
        <taxon>Oceanipulchritudo</taxon>
    </lineage>
</organism>
<evidence type="ECO:0000256" key="5">
    <source>
        <dbReference type="ARBA" id="ARBA00035294"/>
    </source>
</evidence>
<dbReference type="GO" id="GO:0003735">
    <property type="term" value="F:structural constituent of ribosome"/>
    <property type="evidence" value="ECO:0007669"/>
    <property type="project" value="InterPro"/>
</dbReference>
<comment type="caution">
    <text evidence="7">The sequence shown here is derived from an EMBL/GenBank/DDBJ whole genome shotgun (WGS) entry which is preliminary data.</text>
</comment>
<dbReference type="GO" id="GO:0006412">
    <property type="term" value="P:translation"/>
    <property type="evidence" value="ECO:0007669"/>
    <property type="project" value="InterPro"/>
</dbReference>